<proteinExistence type="predicted"/>
<protein>
    <submittedName>
        <fullName evidence="2">Uncharacterized protein</fullName>
    </submittedName>
</protein>
<comment type="caution">
    <text evidence="2">The sequence shown here is derived from an EMBL/GenBank/DDBJ whole genome shotgun (WGS) entry which is preliminary data.</text>
</comment>
<reference evidence="2" key="1">
    <citation type="submission" date="2021-02" db="EMBL/GenBank/DDBJ databases">
        <authorList>
            <person name="Nowell W R."/>
        </authorList>
    </citation>
    <scope>NUCLEOTIDE SEQUENCE</scope>
</reference>
<feature type="non-terminal residue" evidence="2">
    <location>
        <position position="1"/>
    </location>
</feature>
<feature type="compositionally biased region" description="Basic and acidic residues" evidence="1">
    <location>
        <begin position="1"/>
        <end position="23"/>
    </location>
</feature>
<evidence type="ECO:0000313" key="2">
    <source>
        <dbReference type="EMBL" id="CAF4589875.1"/>
    </source>
</evidence>
<sequence>SHDNRHEKPMDGNHFQKHDDRTNENNFRQDAGFSNRGSGFSDRRGKSSNKKSVS</sequence>
<gene>
    <name evidence="3" type="ORF">BYL167_LOCUS46637</name>
    <name evidence="2" type="ORF">SMN809_LOCUS38636</name>
</gene>
<accession>A0A8S2Z0Q1</accession>
<dbReference type="AlphaFoldDB" id="A0A8S2Z0Q1"/>
<dbReference type="Proteomes" id="UP000681967">
    <property type="component" value="Unassembled WGS sequence"/>
</dbReference>
<feature type="region of interest" description="Disordered" evidence="1">
    <location>
        <begin position="1"/>
        <end position="54"/>
    </location>
</feature>
<evidence type="ECO:0000256" key="1">
    <source>
        <dbReference type="SAM" id="MobiDB-lite"/>
    </source>
</evidence>
<name>A0A8S2Z0Q1_9BILA</name>
<dbReference type="Proteomes" id="UP000676336">
    <property type="component" value="Unassembled WGS sequence"/>
</dbReference>
<evidence type="ECO:0000313" key="4">
    <source>
        <dbReference type="Proteomes" id="UP000676336"/>
    </source>
</evidence>
<dbReference type="EMBL" id="CAJOBI010101472">
    <property type="protein sequence ID" value="CAF4589875.1"/>
    <property type="molecule type" value="Genomic_DNA"/>
</dbReference>
<organism evidence="2 4">
    <name type="scientific">Rotaria magnacalcarata</name>
    <dbReference type="NCBI Taxonomy" id="392030"/>
    <lineage>
        <taxon>Eukaryota</taxon>
        <taxon>Metazoa</taxon>
        <taxon>Spiralia</taxon>
        <taxon>Gnathifera</taxon>
        <taxon>Rotifera</taxon>
        <taxon>Eurotatoria</taxon>
        <taxon>Bdelloidea</taxon>
        <taxon>Philodinida</taxon>
        <taxon>Philodinidae</taxon>
        <taxon>Rotaria</taxon>
    </lineage>
</organism>
<evidence type="ECO:0000313" key="3">
    <source>
        <dbReference type="EMBL" id="CAF4764124.1"/>
    </source>
</evidence>
<dbReference type="EMBL" id="CAJOBH010132348">
    <property type="protein sequence ID" value="CAF4764124.1"/>
    <property type="molecule type" value="Genomic_DNA"/>
</dbReference>